<gene>
    <name evidence="1" type="ordered locus">TTX_0059</name>
</gene>
<proteinExistence type="predicted"/>
<dbReference type="PaxDb" id="768679-TTX_0059"/>
<dbReference type="GeneID" id="11263066"/>
<dbReference type="PATRIC" id="fig|768679.9.peg.61"/>
<sequence>MPCVNEEEAIKAAKKEAFGVLSSLRRPDTVAVRIGEDWLVGFVSAKHQGNVTKAEIKWVYVDCKGVALNTIPSDVNDVLGQISDSLHEIIKRELESRVRK</sequence>
<evidence type="ECO:0000313" key="1">
    <source>
        <dbReference type="EMBL" id="CCC80736.1"/>
    </source>
</evidence>
<dbReference type="OrthoDB" id="25148at2157"/>
<dbReference type="RefSeq" id="WP_014125994.1">
    <property type="nucleotide sequence ID" value="NC_016070.1"/>
</dbReference>
<dbReference type="HOGENOM" id="CLU_2285147_0_0_2"/>
<dbReference type="STRING" id="768679.TTX_0059"/>
<dbReference type="AlphaFoldDB" id="G4RMA5"/>
<reference evidence="1 2" key="1">
    <citation type="journal article" date="2011" name="PLoS ONE">
        <title>The complete genome sequence of Thermoproteus tenax: a physiologically versatile member of the Crenarchaeota.</title>
        <authorList>
            <person name="Siebers B."/>
            <person name="Zaparty M."/>
            <person name="Raddatz G."/>
            <person name="Tjaden B."/>
            <person name="Albers S.V."/>
            <person name="Bell S.D."/>
            <person name="Blombach F."/>
            <person name="Kletzin A."/>
            <person name="Kyrpides N."/>
            <person name="Lanz C."/>
            <person name="Plagens A."/>
            <person name="Rampp M."/>
            <person name="Rosinus A."/>
            <person name="von Jan M."/>
            <person name="Makarova K.S."/>
            <person name="Klenk H.P."/>
            <person name="Schuster S.C."/>
            <person name="Hensel R."/>
        </authorList>
    </citation>
    <scope>NUCLEOTIDE SEQUENCE [LARGE SCALE GENOMIC DNA]</scope>
    <source>
        <strain evidence="2">ATCC 35583 / DSM 2078 / JCM 9277 / NBRC 100435 / Kra 1</strain>
    </source>
</reference>
<dbReference type="eggNOG" id="arCOG05689">
    <property type="taxonomic scope" value="Archaea"/>
</dbReference>
<evidence type="ECO:0000313" key="2">
    <source>
        <dbReference type="Proteomes" id="UP000002654"/>
    </source>
</evidence>
<dbReference type="EMBL" id="FN869859">
    <property type="protein sequence ID" value="CCC80736.1"/>
    <property type="molecule type" value="Genomic_DNA"/>
</dbReference>
<dbReference type="KEGG" id="ttn:TTX_0059"/>
<name>G4RMA5_THETK</name>
<dbReference type="Proteomes" id="UP000002654">
    <property type="component" value="Chromosome"/>
</dbReference>
<protein>
    <submittedName>
        <fullName evidence="1">Uncharacterized protein</fullName>
    </submittedName>
</protein>
<accession>G4RMA5</accession>
<keyword evidence="2" id="KW-1185">Reference proteome</keyword>
<organism evidence="1 2">
    <name type="scientific">Thermoproteus tenax (strain ATCC 35583 / DSM 2078 / JCM 9277 / NBRC 100435 / Kra 1)</name>
    <dbReference type="NCBI Taxonomy" id="768679"/>
    <lineage>
        <taxon>Archaea</taxon>
        <taxon>Thermoproteota</taxon>
        <taxon>Thermoprotei</taxon>
        <taxon>Thermoproteales</taxon>
        <taxon>Thermoproteaceae</taxon>
        <taxon>Thermoproteus</taxon>
    </lineage>
</organism>